<keyword evidence="6" id="KW-1185">Reference proteome</keyword>
<dbReference type="InterPro" id="IPR036390">
    <property type="entry name" value="WH_DNA-bd_sf"/>
</dbReference>
<dbReference type="EMBL" id="FOAS01000005">
    <property type="protein sequence ID" value="SEK80283.1"/>
    <property type="molecule type" value="Genomic_DNA"/>
</dbReference>
<dbReference type="PANTHER" id="PTHR43537">
    <property type="entry name" value="TRANSCRIPTIONAL REGULATOR, GNTR FAMILY"/>
    <property type="match status" value="1"/>
</dbReference>
<dbReference type="Pfam" id="PF00392">
    <property type="entry name" value="GntR"/>
    <property type="match status" value="1"/>
</dbReference>
<keyword evidence="3" id="KW-0804">Transcription</keyword>
<evidence type="ECO:0000256" key="2">
    <source>
        <dbReference type="ARBA" id="ARBA00023125"/>
    </source>
</evidence>
<dbReference type="Proteomes" id="UP000185766">
    <property type="component" value="Unassembled WGS sequence"/>
</dbReference>
<sequence length="218" mass="24864">MSFKAPDSLAEQIAQHLSQRIIRGELKPCERIQEIKVTSELNVSRGSVREALLILQRRHLVTIPPRRGAMVAELTAHHVQALYALVKELYMLLAAEVAGTWQHDSELDVFVGIQRGLLQAAQEQDVQRFVENSFEILHAGLTFVDNPYLRDVVLNLLPAIQRTYFFSLARRQGEMHTFLDTYARLLQAIRQRDQATARHVMDEYAQHNCALVIAALNQ</sequence>
<dbReference type="InterPro" id="IPR036388">
    <property type="entry name" value="WH-like_DNA-bd_sf"/>
</dbReference>
<evidence type="ECO:0000256" key="3">
    <source>
        <dbReference type="ARBA" id="ARBA00023163"/>
    </source>
</evidence>
<dbReference type="STRING" id="1429083.GCA_001885685_01318"/>
<organism evidence="5 6">
    <name type="scientific">Atopomonas hussainii</name>
    <dbReference type="NCBI Taxonomy" id="1429083"/>
    <lineage>
        <taxon>Bacteria</taxon>
        <taxon>Pseudomonadati</taxon>
        <taxon>Pseudomonadota</taxon>
        <taxon>Gammaproteobacteria</taxon>
        <taxon>Pseudomonadales</taxon>
        <taxon>Pseudomonadaceae</taxon>
        <taxon>Atopomonas</taxon>
    </lineage>
</organism>
<dbReference type="AlphaFoldDB" id="A0A1H7K093"/>
<evidence type="ECO:0000259" key="4">
    <source>
        <dbReference type="PROSITE" id="PS50949"/>
    </source>
</evidence>
<dbReference type="SMART" id="SM00345">
    <property type="entry name" value="HTH_GNTR"/>
    <property type="match status" value="1"/>
</dbReference>
<proteinExistence type="predicted"/>
<dbReference type="GO" id="GO:0003700">
    <property type="term" value="F:DNA-binding transcription factor activity"/>
    <property type="evidence" value="ECO:0007669"/>
    <property type="project" value="InterPro"/>
</dbReference>
<dbReference type="SUPFAM" id="SSF48008">
    <property type="entry name" value="GntR ligand-binding domain-like"/>
    <property type="match status" value="1"/>
</dbReference>
<reference evidence="5 6" key="1">
    <citation type="submission" date="2016-10" db="EMBL/GenBank/DDBJ databases">
        <authorList>
            <person name="de Groot N.N."/>
        </authorList>
    </citation>
    <scope>NUCLEOTIDE SEQUENCE [LARGE SCALE GENOMIC DNA]</scope>
    <source>
        <strain evidence="5 6">JCM 19513</strain>
    </source>
</reference>
<accession>A0A1H7K093</accession>
<dbReference type="PANTHER" id="PTHR43537:SF24">
    <property type="entry name" value="GLUCONATE OPERON TRANSCRIPTIONAL REPRESSOR"/>
    <property type="match status" value="1"/>
</dbReference>
<dbReference type="InterPro" id="IPR008920">
    <property type="entry name" value="TF_FadR/GntR_C"/>
</dbReference>
<keyword evidence="1" id="KW-0805">Transcription regulation</keyword>
<feature type="domain" description="HTH gntR-type" evidence="4">
    <location>
        <begin position="7"/>
        <end position="74"/>
    </location>
</feature>
<dbReference type="GO" id="GO:0003677">
    <property type="term" value="F:DNA binding"/>
    <property type="evidence" value="ECO:0007669"/>
    <property type="project" value="UniProtKB-KW"/>
</dbReference>
<dbReference type="Gene3D" id="1.20.120.530">
    <property type="entry name" value="GntR ligand-binding domain-like"/>
    <property type="match status" value="1"/>
</dbReference>
<dbReference type="Pfam" id="PF07729">
    <property type="entry name" value="FCD"/>
    <property type="match status" value="1"/>
</dbReference>
<dbReference type="RefSeq" id="WP_074866367.1">
    <property type="nucleotide sequence ID" value="NZ_FOAS01000005.1"/>
</dbReference>
<evidence type="ECO:0000313" key="5">
    <source>
        <dbReference type="EMBL" id="SEK80283.1"/>
    </source>
</evidence>
<evidence type="ECO:0000313" key="6">
    <source>
        <dbReference type="Proteomes" id="UP000185766"/>
    </source>
</evidence>
<dbReference type="InterPro" id="IPR000524">
    <property type="entry name" value="Tscrpt_reg_HTH_GntR"/>
</dbReference>
<dbReference type="CDD" id="cd07377">
    <property type="entry name" value="WHTH_GntR"/>
    <property type="match status" value="1"/>
</dbReference>
<evidence type="ECO:0000256" key="1">
    <source>
        <dbReference type="ARBA" id="ARBA00023015"/>
    </source>
</evidence>
<dbReference type="PROSITE" id="PS50949">
    <property type="entry name" value="HTH_GNTR"/>
    <property type="match status" value="1"/>
</dbReference>
<gene>
    <name evidence="5" type="ORF">SAMN05216214_105109</name>
</gene>
<dbReference type="InterPro" id="IPR011711">
    <property type="entry name" value="GntR_C"/>
</dbReference>
<name>A0A1H7K093_9GAMM</name>
<dbReference type="SUPFAM" id="SSF46785">
    <property type="entry name" value="Winged helix' DNA-binding domain"/>
    <property type="match status" value="1"/>
</dbReference>
<protein>
    <submittedName>
        <fullName evidence="5">DNA-binding transcriptional regulator, GntR family</fullName>
    </submittedName>
</protein>
<keyword evidence="2 5" id="KW-0238">DNA-binding</keyword>
<dbReference type="Gene3D" id="1.10.10.10">
    <property type="entry name" value="Winged helix-like DNA-binding domain superfamily/Winged helix DNA-binding domain"/>
    <property type="match status" value="1"/>
</dbReference>